<comment type="caution">
    <text evidence="1">The sequence shown here is derived from an EMBL/GenBank/DDBJ whole genome shotgun (WGS) entry which is preliminary data.</text>
</comment>
<sequence length="74" mass="8812">MEFLKNIMKMRIQWECYYKSADKKYLYSLKEVFINSAYASSYKKEENIVKLDIDDEINTNSFQEKIKGIVITGI</sequence>
<keyword evidence="2" id="KW-1185">Reference proteome</keyword>
<gene>
    <name evidence="1" type="ORF">ACEG17_09745</name>
</gene>
<dbReference type="EMBL" id="JBGORW010000016">
    <property type="protein sequence ID" value="MFA3800467.1"/>
    <property type="molecule type" value="Genomic_DNA"/>
</dbReference>
<accession>A0ABV4S9D6</accession>
<organism evidence="1 2">
    <name type="scientific">Leptotrichia hongkongensis</name>
    <dbReference type="NCBI Taxonomy" id="554406"/>
    <lineage>
        <taxon>Bacteria</taxon>
        <taxon>Fusobacteriati</taxon>
        <taxon>Fusobacteriota</taxon>
        <taxon>Fusobacteriia</taxon>
        <taxon>Fusobacteriales</taxon>
        <taxon>Leptotrichiaceae</taxon>
        <taxon>Leptotrichia</taxon>
    </lineage>
</organism>
<dbReference type="Proteomes" id="UP001571581">
    <property type="component" value="Unassembled WGS sequence"/>
</dbReference>
<evidence type="ECO:0000313" key="1">
    <source>
        <dbReference type="EMBL" id="MFA3800467.1"/>
    </source>
</evidence>
<protein>
    <submittedName>
        <fullName evidence="1">Uncharacterized protein</fullName>
    </submittedName>
</protein>
<reference evidence="1 2" key="1">
    <citation type="submission" date="2024-07" db="EMBL/GenBank/DDBJ databases">
        <authorList>
            <person name="Li X.-J."/>
            <person name="Wang X."/>
        </authorList>
    </citation>
    <scope>NUCLEOTIDE SEQUENCE [LARGE SCALE GENOMIC DNA]</scope>
    <source>
        <strain evidence="1 2">DSM 23441</strain>
    </source>
</reference>
<proteinExistence type="predicted"/>
<name>A0ABV4S9D6_9FUSO</name>
<dbReference type="RefSeq" id="WP_372583563.1">
    <property type="nucleotide sequence ID" value="NZ_JBGORW010000016.1"/>
</dbReference>
<evidence type="ECO:0000313" key="2">
    <source>
        <dbReference type="Proteomes" id="UP001571581"/>
    </source>
</evidence>